<evidence type="ECO:0000313" key="3">
    <source>
        <dbReference type="Proteomes" id="UP000764045"/>
    </source>
</evidence>
<proteinExistence type="predicted"/>
<feature type="transmembrane region" description="Helical" evidence="1">
    <location>
        <begin position="287"/>
        <end position="307"/>
    </location>
</feature>
<keyword evidence="1" id="KW-0812">Transmembrane</keyword>
<name>A0A939B3Z9_9BACT</name>
<feature type="transmembrane region" description="Helical" evidence="1">
    <location>
        <begin position="72"/>
        <end position="102"/>
    </location>
</feature>
<dbReference type="EMBL" id="JACJJL010000005">
    <property type="protein sequence ID" value="MBM6661015.1"/>
    <property type="molecule type" value="Genomic_DNA"/>
</dbReference>
<comment type="caution">
    <text evidence="2">The sequence shown here is derived from an EMBL/GenBank/DDBJ whole genome shotgun (WGS) entry which is preliminary data.</text>
</comment>
<accession>A0A939B3Z9</accession>
<evidence type="ECO:0000256" key="1">
    <source>
        <dbReference type="SAM" id="Phobius"/>
    </source>
</evidence>
<feature type="transmembrane region" description="Helical" evidence="1">
    <location>
        <begin position="198"/>
        <end position="223"/>
    </location>
</feature>
<feature type="transmembrane region" description="Helical" evidence="1">
    <location>
        <begin position="36"/>
        <end position="52"/>
    </location>
</feature>
<keyword evidence="1" id="KW-1133">Transmembrane helix</keyword>
<keyword evidence="3" id="KW-1185">Reference proteome</keyword>
<organism evidence="2 3">
    <name type="scientific">Marseilla massiliensis</name>
    <dbReference type="NCBI Taxonomy" id="1841864"/>
    <lineage>
        <taxon>Bacteria</taxon>
        <taxon>Pseudomonadati</taxon>
        <taxon>Bacteroidota</taxon>
        <taxon>Bacteroidia</taxon>
        <taxon>Bacteroidales</taxon>
        <taxon>Prevotellaceae</taxon>
        <taxon>Marseilla</taxon>
    </lineage>
</organism>
<reference evidence="2 3" key="1">
    <citation type="journal article" date="2021" name="Sci. Rep.">
        <title>The distribution of antibiotic resistance genes in chicken gut microbiota commensals.</title>
        <authorList>
            <person name="Juricova H."/>
            <person name="Matiasovicova J."/>
            <person name="Kubasova T."/>
            <person name="Cejkova D."/>
            <person name="Rychlik I."/>
        </authorList>
    </citation>
    <scope>NUCLEOTIDE SEQUENCE [LARGE SCALE GENOMIC DNA]</scope>
    <source>
        <strain evidence="2 3">An819</strain>
    </source>
</reference>
<keyword evidence="1" id="KW-0472">Membrane</keyword>
<feature type="transmembrane region" description="Helical" evidence="1">
    <location>
        <begin position="12"/>
        <end position="30"/>
    </location>
</feature>
<gene>
    <name evidence="2" type="ORF">H6B30_04460</name>
</gene>
<protein>
    <submittedName>
        <fullName evidence="2">Uncharacterized protein</fullName>
    </submittedName>
</protein>
<dbReference type="RefSeq" id="WP_205108327.1">
    <property type="nucleotide sequence ID" value="NZ_JACJJL010000005.1"/>
</dbReference>
<feature type="transmembrane region" description="Helical" evidence="1">
    <location>
        <begin position="114"/>
        <end position="143"/>
    </location>
</feature>
<evidence type="ECO:0000313" key="2">
    <source>
        <dbReference type="EMBL" id="MBM6661015.1"/>
    </source>
</evidence>
<feature type="transmembrane region" description="Helical" evidence="1">
    <location>
        <begin position="235"/>
        <end position="255"/>
    </location>
</feature>
<feature type="transmembrane region" description="Helical" evidence="1">
    <location>
        <begin position="155"/>
        <end position="178"/>
    </location>
</feature>
<dbReference type="Proteomes" id="UP000764045">
    <property type="component" value="Unassembled WGS sequence"/>
</dbReference>
<sequence>MARRLQNNVSESRMTLPAAAIYATLVWMAGGLVSDGLWMQFGCFAASTYLMVELNNANALIRVYSRMVSCAFIALSCAAAFLFTSAGGAAMELFAIAAYAALFRSYQDRQAAGLTFYAFMSISTGSLFYAEMLYFAPVLWLLMAAFVRSASLRTVAASVLGLCLPYWLAAAIALYTGHLPMLADHLGQLAATGPLCDFSLLSANQVATMAFVMAMAATGIIHYRRQSINDKIRTRMFYSCFITMDIASAALAILQPQHYELALRMMIINTSPLIAHFITLTNTKVTNVAFCAIVVAILALTAFNLWMPSTNF</sequence>
<dbReference type="AlphaFoldDB" id="A0A939B3Z9"/>
<feature type="transmembrane region" description="Helical" evidence="1">
    <location>
        <begin position="261"/>
        <end position="280"/>
    </location>
</feature>